<evidence type="ECO:0000313" key="2">
    <source>
        <dbReference type="EMBL" id="GAA4902128.1"/>
    </source>
</evidence>
<dbReference type="EMBL" id="BAABJI010000001">
    <property type="protein sequence ID" value="GAA4902128.1"/>
    <property type="molecule type" value="Genomic_DNA"/>
</dbReference>
<reference evidence="3" key="1">
    <citation type="journal article" date="2019" name="Int. J. Syst. Evol. Microbiol.">
        <title>The Global Catalogue of Microorganisms (GCM) 10K type strain sequencing project: providing services to taxonomists for standard genome sequencing and annotation.</title>
        <authorList>
            <consortium name="The Broad Institute Genomics Platform"/>
            <consortium name="The Broad Institute Genome Sequencing Center for Infectious Disease"/>
            <person name="Wu L."/>
            <person name="Ma J."/>
        </authorList>
    </citation>
    <scope>NUCLEOTIDE SEQUENCE [LARGE SCALE GENOMIC DNA]</scope>
    <source>
        <strain evidence="3">JCM 18283</strain>
    </source>
</reference>
<gene>
    <name evidence="2" type="ORF">GCM10023313_00720</name>
</gene>
<protein>
    <submittedName>
        <fullName evidence="2">Uncharacterized protein</fullName>
    </submittedName>
</protein>
<keyword evidence="3" id="KW-1185">Reference proteome</keyword>
<organism evidence="2 3">
    <name type="scientific">Mucilaginibacter defluvii</name>
    <dbReference type="NCBI Taxonomy" id="1196019"/>
    <lineage>
        <taxon>Bacteria</taxon>
        <taxon>Pseudomonadati</taxon>
        <taxon>Bacteroidota</taxon>
        <taxon>Sphingobacteriia</taxon>
        <taxon>Sphingobacteriales</taxon>
        <taxon>Sphingobacteriaceae</taxon>
        <taxon>Mucilaginibacter</taxon>
    </lineage>
</organism>
<evidence type="ECO:0000256" key="1">
    <source>
        <dbReference type="SAM" id="SignalP"/>
    </source>
</evidence>
<evidence type="ECO:0000313" key="3">
    <source>
        <dbReference type="Proteomes" id="UP001501436"/>
    </source>
</evidence>
<dbReference type="RefSeq" id="WP_345328802.1">
    <property type="nucleotide sequence ID" value="NZ_BAABJI010000001.1"/>
</dbReference>
<proteinExistence type="predicted"/>
<feature type="signal peptide" evidence="1">
    <location>
        <begin position="1"/>
        <end position="19"/>
    </location>
</feature>
<name>A0ABP9FH68_9SPHI</name>
<comment type="caution">
    <text evidence="2">The sequence shown here is derived from an EMBL/GenBank/DDBJ whole genome shotgun (WGS) entry which is preliminary data.</text>
</comment>
<feature type="chain" id="PRO_5045864885" evidence="1">
    <location>
        <begin position="20"/>
        <end position="181"/>
    </location>
</feature>
<keyword evidence="1" id="KW-0732">Signal</keyword>
<accession>A0ABP9FH68</accession>
<sequence>MRKAFYTALILFITHNAIAQSDTFQLVSNIYPAESSSVEIKRTKYDVDKVRGLSVAIVQSNGAEGNTVSISARLGSGSSRRLYSATLSQDELVRLQEVVDNLISDQYKRSTNDPKVCCFSAEGGFTVTTGYTNEFLSDKVDCFLTLQLQSGESRSKAYLGKSDLKKLKEVLSQANTKLKGF</sequence>
<dbReference type="Proteomes" id="UP001501436">
    <property type="component" value="Unassembled WGS sequence"/>
</dbReference>